<gene>
    <name evidence="9" type="ORF">GCM10007147_12700</name>
</gene>
<dbReference type="InterPro" id="IPR029044">
    <property type="entry name" value="Nucleotide-diphossugar_trans"/>
</dbReference>
<comment type="similarity">
    <text evidence="2">Belongs to the phosphohexose mutase family.</text>
</comment>
<evidence type="ECO:0000259" key="8">
    <source>
        <dbReference type="Pfam" id="PF25087"/>
    </source>
</evidence>
<dbReference type="InterPro" id="IPR005846">
    <property type="entry name" value="A-D-PHexomutase_a/b/a-III"/>
</dbReference>
<evidence type="ECO:0000256" key="3">
    <source>
        <dbReference type="ARBA" id="ARBA00022553"/>
    </source>
</evidence>
<protein>
    <submittedName>
        <fullName evidence="9">Mannose-1-phosphate guanyltransferase</fullName>
    </submittedName>
</protein>
<feature type="domain" description="Alpha-D-phosphohexomutase alpha/beta/alpha" evidence="6">
    <location>
        <begin position="551"/>
        <end position="651"/>
    </location>
</feature>
<reference evidence="9 10" key="1">
    <citation type="journal article" date="2014" name="Int. J. Syst. Evol. Microbiol.">
        <title>Complete genome sequence of Corynebacterium casei LMG S-19264T (=DSM 44701T), isolated from a smear-ripened cheese.</title>
        <authorList>
            <consortium name="US DOE Joint Genome Institute (JGI-PGF)"/>
            <person name="Walter F."/>
            <person name="Albersmeier A."/>
            <person name="Kalinowski J."/>
            <person name="Ruckert C."/>
        </authorList>
    </citation>
    <scope>NUCLEOTIDE SEQUENCE [LARGE SCALE GENOMIC DNA]</scope>
    <source>
        <strain evidence="9 10">KCTC 19473</strain>
    </source>
</reference>
<dbReference type="EMBL" id="BMXL01000004">
    <property type="protein sequence ID" value="GHD20430.1"/>
    <property type="molecule type" value="Genomic_DNA"/>
</dbReference>
<dbReference type="GO" id="GO:0005975">
    <property type="term" value="P:carbohydrate metabolic process"/>
    <property type="evidence" value="ECO:0007669"/>
    <property type="project" value="InterPro"/>
</dbReference>
<evidence type="ECO:0000256" key="1">
    <source>
        <dbReference type="ARBA" id="ARBA00007274"/>
    </source>
</evidence>
<dbReference type="InterPro" id="IPR011004">
    <property type="entry name" value="Trimer_LpxA-like_sf"/>
</dbReference>
<dbReference type="Pfam" id="PF00483">
    <property type="entry name" value="NTP_transferase"/>
    <property type="match status" value="1"/>
</dbReference>
<comment type="caution">
    <text evidence="9">The sequence shown here is derived from an EMBL/GenBank/DDBJ whole genome shotgun (WGS) entry which is preliminary data.</text>
</comment>
<dbReference type="Pfam" id="PF02880">
    <property type="entry name" value="PGM_PMM_III"/>
    <property type="match status" value="1"/>
</dbReference>
<dbReference type="Proteomes" id="UP000654947">
    <property type="component" value="Unassembled WGS sequence"/>
</dbReference>
<dbReference type="InterPro" id="IPR005845">
    <property type="entry name" value="A-D-PHexomutase_a/b/a-II"/>
</dbReference>
<feature type="domain" description="Alpha-D-phosphohexomutase alpha/beta/alpha" evidence="5">
    <location>
        <begin position="401"/>
        <end position="530"/>
    </location>
</feature>
<dbReference type="Gene3D" id="2.160.10.10">
    <property type="entry name" value="Hexapeptide repeat proteins"/>
    <property type="match status" value="1"/>
</dbReference>
<dbReference type="SUPFAM" id="SSF55957">
    <property type="entry name" value="Phosphoglucomutase, C-terminal domain"/>
    <property type="match status" value="1"/>
</dbReference>
<organism evidence="9 10">
    <name type="scientific">Nocardiopsis kunsanensis</name>
    <dbReference type="NCBI Taxonomy" id="141693"/>
    <lineage>
        <taxon>Bacteria</taxon>
        <taxon>Bacillati</taxon>
        <taxon>Actinomycetota</taxon>
        <taxon>Actinomycetes</taxon>
        <taxon>Streptosporangiales</taxon>
        <taxon>Nocardiopsidaceae</taxon>
        <taxon>Nocardiopsis</taxon>
    </lineage>
</organism>
<dbReference type="PANTHER" id="PTHR22572">
    <property type="entry name" value="SUGAR-1-PHOSPHATE GUANYL TRANSFERASE"/>
    <property type="match status" value="1"/>
</dbReference>
<dbReference type="SUPFAM" id="SSF53448">
    <property type="entry name" value="Nucleotide-diphospho-sugar transferases"/>
    <property type="match status" value="1"/>
</dbReference>
<dbReference type="Gene3D" id="3.30.310.50">
    <property type="entry name" value="Alpha-D-phosphohexomutase, C-terminal domain"/>
    <property type="match status" value="1"/>
</dbReference>
<dbReference type="Pfam" id="PF02878">
    <property type="entry name" value="PGM_PMM_I"/>
    <property type="match status" value="1"/>
</dbReference>
<dbReference type="Gene3D" id="3.90.550.10">
    <property type="entry name" value="Spore Coat Polysaccharide Biosynthesis Protein SpsA, Chain A"/>
    <property type="match status" value="1"/>
</dbReference>
<dbReference type="Gene3D" id="3.40.120.10">
    <property type="entry name" value="Alpha-D-Glucose-1,6-Bisphosphate, subunit A, domain 3"/>
    <property type="match status" value="3"/>
</dbReference>
<keyword evidence="10" id="KW-1185">Reference proteome</keyword>
<feature type="domain" description="Nucleotidyl transferase" evidence="4">
    <location>
        <begin position="20"/>
        <end position="251"/>
    </location>
</feature>
<dbReference type="CDD" id="cd04181">
    <property type="entry name" value="NTP_transferase"/>
    <property type="match status" value="1"/>
</dbReference>
<evidence type="ECO:0000313" key="10">
    <source>
        <dbReference type="Proteomes" id="UP000654947"/>
    </source>
</evidence>
<dbReference type="InterPro" id="IPR056729">
    <property type="entry name" value="GMPPB_C"/>
</dbReference>
<evidence type="ECO:0000259" key="5">
    <source>
        <dbReference type="Pfam" id="PF02878"/>
    </source>
</evidence>
<dbReference type="RefSeq" id="WP_017575537.1">
    <property type="nucleotide sequence ID" value="NZ_BMXL01000004.1"/>
</dbReference>
<evidence type="ECO:0000259" key="7">
    <source>
        <dbReference type="Pfam" id="PF02880"/>
    </source>
</evidence>
<dbReference type="InterPro" id="IPR005844">
    <property type="entry name" value="A-D-PHexomutase_a/b/a-I"/>
</dbReference>
<feature type="domain" description="Mannose-1-phosphate guanyltransferase C-terminal" evidence="8">
    <location>
        <begin position="283"/>
        <end position="384"/>
    </location>
</feature>
<dbReference type="InterPro" id="IPR050486">
    <property type="entry name" value="Mannose-1P_guanyltransferase"/>
</dbReference>
<evidence type="ECO:0000259" key="4">
    <source>
        <dbReference type="Pfam" id="PF00483"/>
    </source>
</evidence>
<dbReference type="CDD" id="cd05805">
    <property type="entry name" value="MPG1_transferase"/>
    <property type="match status" value="1"/>
</dbReference>
<dbReference type="SUPFAM" id="SSF51161">
    <property type="entry name" value="Trimeric LpxA-like enzymes"/>
    <property type="match status" value="1"/>
</dbReference>
<dbReference type="InterPro" id="IPR036900">
    <property type="entry name" value="A-D-PHexomutase_C_sf"/>
</dbReference>
<dbReference type="InterPro" id="IPR016055">
    <property type="entry name" value="A-D-PHexomutase_a/b/a-I/II/III"/>
</dbReference>
<dbReference type="Pfam" id="PF25087">
    <property type="entry name" value="GMPPB_C"/>
    <property type="match status" value="1"/>
</dbReference>
<proteinExistence type="inferred from homology"/>
<dbReference type="AlphaFoldDB" id="A0A918X9Y5"/>
<sequence>MSTPTEPGAASTEDPAPAMKAVVMAGGEGTRLRPMTANQPKPLLPVVNKPIMEHVLRLLRRHGFSETVVTVQFLATLIRNYFGDGEELGMELNYVAEEVPLGTAGSVKNAEEYLRGEPFMVISGDALTDIDLTDMVRFHRESGAKVTIALKRVPNPLEFGIIIVDDQGRIQRFLEKPTWGQVFSDTVNTGIYIMEPEVLERVAENEVVDWSGDVFPELLAEGEPLYGYVADGYWEDVGTHESYLSAQADVLSGKVDVEIDGFEVSPGVWVGEGAEVDRSAVLKGPLYVGDYAKIEAGAELREYTVVGSNAVVRAEAFAHRTVLHDNVFIGRGANLRGTVVGKNTDIMSAVRVEEGAVVGEDCVIESEAYVHNDVKVYPFKTIEAGAVVGSNVVWESRGQRSLFGPRGVSGLINVEITPELAVRLANAYATTLKKGAIVTTSRDVSRGARTLKRAIISALTAAAIEVRDLEVVALPVARFITGKAEVAGGITVRTSPGDPESVDIVFLDGDGADLSPGAQRKLDRVFSRAEYRRAFPGEIGELSFPSRNVETYAHDLLRSVDTSGVADAELKVVVDCAGGTSSLILPSLLGRLGVDVLTVNNRLDEDSPTDTDAKKTRDLERLGELVAGSNADFGVRFDPVAELLSIVDENGSLIDNDRALLAVLDLVAAERGRGTVVLPVTTTRVAETVAASHGLGVRWTPTATHELTRTVREGGEDIVFAGDGRGGFVVPEFRPTSDGIAAFVRLLGLVARSRRSVGQIDRRIPQAHLLRRSVPTPWAIKGSVMRSVVEAAGDRELDTTDGVRVVESDGSWALVLPDTAEAVTHLWAEGPDSDTASRLLDEWAAVVERAEG</sequence>
<dbReference type="SUPFAM" id="SSF53738">
    <property type="entry name" value="Phosphoglucomutase, first 3 domains"/>
    <property type="match status" value="3"/>
</dbReference>
<comment type="similarity">
    <text evidence="1">Belongs to the transferase hexapeptide repeat family.</text>
</comment>
<dbReference type="GO" id="GO:0016868">
    <property type="term" value="F:intramolecular phosphotransferase activity"/>
    <property type="evidence" value="ECO:0007669"/>
    <property type="project" value="InterPro"/>
</dbReference>
<name>A0A918X9Y5_9ACTN</name>
<evidence type="ECO:0000313" key="9">
    <source>
        <dbReference type="EMBL" id="GHD20430.1"/>
    </source>
</evidence>
<dbReference type="InterPro" id="IPR005835">
    <property type="entry name" value="NTP_transferase_dom"/>
</dbReference>
<keyword evidence="3" id="KW-0597">Phosphoprotein</keyword>
<evidence type="ECO:0000256" key="2">
    <source>
        <dbReference type="ARBA" id="ARBA00010231"/>
    </source>
</evidence>
<accession>A0A918X9Y5</accession>
<feature type="domain" description="Alpha-D-phosphohexomutase alpha/beta/alpha" evidence="7">
    <location>
        <begin position="665"/>
        <end position="760"/>
    </location>
</feature>
<dbReference type="Pfam" id="PF02879">
    <property type="entry name" value="PGM_PMM_II"/>
    <property type="match status" value="1"/>
</dbReference>
<evidence type="ECO:0000259" key="6">
    <source>
        <dbReference type="Pfam" id="PF02879"/>
    </source>
</evidence>